<name>A0A2H0MNV6_9BACT</name>
<comment type="caution">
    <text evidence="12">The sequence shown here is derived from an EMBL/GenBank/DDBJ whole genome shotgun (WGS) entry which is preliminary data.</text>
</comment>
<dbReference type="Gene3D" id="1.10.340.30">
    <property type="entry name" value="Hypothetical protein, domain 2"/>
    <property type="match status" value="1"/>
</dbReference>
<keyword evidence="7" id="KW-0411">Iron-sulfur</keyword>
<dbReference type="PANTHER" id="PTHR10359:SF19">
    <property type="entry name" value="DNA REPAIR GLYCOSYLASE MJ1434-RELATED"/>
    <property type="match status" value="1"/>
</dbReference>
<keyword evidence="8" id="KW-0234">DNA repair</keyword>
<reference evidence="12 13" key="1">
    <citation type="submission" date="2017-09" db="EMBL/GenBank/DDBJ databases">
        <title>Depth-based differentiation of microbial function through sediment-hosted aquifers and enrichment of novel symbionts in the deep terrestrial subsurface.</title>
        <authorList>
            <person name="Probst A.J."/>
            <person name="Ladd B."/>
            <person name="Jarett J.K."/>
            <person name="Geller-Mcgrath D.E."/>
            <person name="Sieber C.M."/>
            <person name="Emerson J.B."/>
            <person name="Anantharaman K."/>
            <person name="Thomas B.C."/>
            <person name="Malmstrom R."/>
            <person name="Stieglmeier M."/>
            <person name="Klingl A."/>
            <person name="Woyke T."/>
            <person name="Ryan C.M."/>
            <person name="Banfield J.F."/>
        </authorList>
    </citation>
    <scope>NUCLEOTIDE SEQUENCE [LARGE SCALE GENOMIC DNA]</scope>
    <source>
        <strain evidence="12">CG11_big_fil_rev_8_21_14_0_20_39_9</strain>
    </source>
</reference>
<dbReference type="SMART" id="SM00278">
    <property type="entry name" value="HhH1"/>
    <property type="match status" value="1"/>
</dbReference>
<dbReference type="AlphaFoldDB" id="A0A2H0MNV6"/>
<evidence type="ECO:0000256" key="5">
    <source>
        <dbReference type="ARBA" id="ARBA00022801"/>
    </source>
</evidence>
<evidence type="ECO:0000256" key="1">
    <source>
        <dbReference type="ARBA" id="ARBA00008343"/>
    </source>
</evidence>
<evidence type="ECO:0000256" key="8">
    <source>
        <dbReference type="ARBA" id="ARBA00023204"/>
    </source>
</evidence>
<evidence type="ECO:0000256" key="6">
    <source>
        <dbReference type="ARBA" id="ARBA00023004"/>
    </source>
</evidence>
<dbReference type="Proteomes" id="UP000229381">
    <property type="component" value="Unassembled WGS sequence"/>
</dbReference>
<gene>
    <name evidence="12" type="ORF">COV64_01900</name>
</gene>
<dbReference type="PANTHER" id="PTHR10359">
    <property type="entry name" value="A/G-SPECIFIC ADENINE GLYCOSYLASE/ENDONUCLEASE III"/>
    <property type="match status" value="1"/>
</dbReference>
<keyword evidence="12" id="KW-0540">Nuclease</keyword>
<dbReference type="GO" id="GO:0003677">
    <property type="term" value="F:DNA binding"/>
    <property type="evidence" value="ECO:0007669"/>
    <property type="project" value="InterPro"/>
</dbReference>
<dbReference type="InterPro" id="IPR011257">
    <property type="entry name" value="DNA_glycosylase"/>
</dbReference>
<dbReference type="Gene3D" id="1.10.1670.10">
    <property type="entry name" value="Helix-hairpin-Helix base-excision DNA repair enzymes (C-terminal)"/>
    <property type="match status" value="1"/>
</dbReference>
<evidence type="ECO:0000259" key="11">
    <source>
        <dbReference type="SMART" id="SM00478"/>
    </source>
</evidence>
<keyword evidence="4" id="KW-0227">DNA damage</keyword>
<evidence type="ECO:0000259" key="10">
    <source>
        <dbReference type="SMART" id="SM00278"/>
    </source>
</evidence>
<keyword evidence="12" id="KW-0255">Endonuclease</keyword>
<keyword evidence="3" id="KW-0479">Metal-binding</keyword>
<dbReference type="GO" id="GO:0051539">
    <property type="term" value="F:4 iron, 4 sulfur cluster binding"/>
    <property type="evidence" value="ECO:0007669"/>
    <property type="project" value="UniProtKB-KW"/>
</dbReference>
<dbReference type="SUPFAM" id="SSF48150">
    <property type="entry name" value="DNA-glycosylase"/>
    <property type="match status" value="1"/>
</dbReference>
<evidence type="ECO:0000256" key="4">
    <source>
        <dbReference type="ARBA" id="ARBA00022763"/>
    </source>
</evidence>
<dbReference type="InterPro" id="IPR000445">
    <property type="entry name" value="HhH_motif"/>
</dbReference>
<accession>A0A2H0MNV6</accession>
<dbReference type="InterPro" id="IPR003583">
    <property type="entry name" value="Hlx-hairpin-Hlx_DNA-bd_motif"/>
</dbReference>
<dbReference type="EMBL" id="PCWI01000044">
    <property type="protein sequence ID" value="PIQ98321.1"/>
    <property type="molecule type" value="Genomic_DNA"/>
</dbReference>
<evidence type="ECO:0000256" key="9">
    <source>
        <dbReference type="ARBA" id="ARBA00023295"/>
    </source>
</evidence>
<evidence type="ECO:0000313" key="13">
    <source>
        <dbReference type="Proteomes" id="UP000229381"/>
    </source>
</evidence>
<evidence type="ECO:0000256" key="3">
    <source>
        <dbReference type="ARBA" id="ARBA00022723"/>
    </source>
</evidence>
<organism evidence="12 13">
    <name type="scientific">Candidatus Nealsonbacteria bacterium CG11_big_fil_rev_8_21_14_0_20_39_9</name>
    <dbReference type="NCBI Taxonomy" id="1974715"/>
    <lineage>
        <taxon>Bacteria</taxon>
        <taxon>Candidatus Nealsoniibacteriota</taxon>
    </lineage>
</organism>
<dbReference type="GO" id="GO:0006284">
    <property type="term" value="P:base-excision repair"/>
    <property type="evidence" value="ECO:0007669"/>
    <property type="project" value="InterPro"/>
</dbReference>
<dbReference type="GO" id="GO:0019104">
    <property type="term" value="F:DNA N-glycosylase activity"/>
    <property type="evidence" value="ECO:0007669"/>
    <property type="project" value="UniProtKB-ARBA"/>
</dbReference>
<dbReference type="InterPro" id="IPR023170">
    <property type="entry name" value="HhH_base_excis_C"/>
</dbReference>
<comment type="similarity">
    <text evidence="1">Belongs to the Nth/MutY family.</text>
</comment>
<protein>
    <submittedName>
        <fullName evidence="12">Endonuclease</fullName>
    </submittedName>
</protein>
<dbReference type="GO" id="GO:0046872">
    <property type="term" value="F:metal ion binding"/>
    <property type="evidence" value="ECO:0007669"/>
    <property type="project" value="UniProtKB-KW"/>
</dbReference>
<dbReference type="InterPro" id="IPR003265">
    <property type="entry name" value="HhH-GPD_domain"/>
</dbReference>
<evidence type="ECO:0000256" key="2">
    <source>
        <dbReference type="ARBA" id="ARBA00022485"/>
    </source>
</evidence>
<feature type="domain" description="Helix-hairpin-helix DNA-binding motif class 1" evidence="10">
    <location>
        <begin position="126"/>
        <end position="145"/>
    </location>
</feature>
<dbReference type="CDD" id="cd00056">
    <property type="entry name" value="ENDO3c"/>
    <property type="match status" value="1"/>
</dbReference>
<dbReference type="Pfam" id="PF00730">
    <property type="entry name" value="HhH-GPD"/>
    <property type="match status" value="1"/>
</dbReference>
<dbReference type="PIRSF" id="PIRSF001435">
    <property type="entry name" value="Nth"/>
    <property type="match status" value="1"/>
</dbReference>
<evidence type="ECO:0000256" key="7">
    <source>
        <dbReference type="ARBA" id="ARBA00023014"/>
    </source>
</evidence>
<dbReference type="SMART" id="SM00478">
    <property type="entry name" value="ENDO3c"/>
    <property type="match status" value="1"/>
</dbReference>
<keyword evidence="2" id="KW-0004">4Fe-4S</keyword>
<feature type="domain" description="HhH-GPD" evidence="11">
    <location>
        <begin position="44"/>
        <end position="204"/>
    </location>
</feature>
<evidence type="ECO:0000313" key="12">
    <source>
        <dbReference type="EMBL" id="PIQ98321.1"/>
    </source>
</evidence>
<dbReference type="GO" id="GO:0004519">
    <property type="term" value="F:endonuclease activity"/>
    <property type="evidence" value="ECO:0007669"/>
    <property type="project" value="UniProtKB-KW"/>
</dbReference>
<keyword evidence="5" id="KW-0378">Hydrolase</keyword>
<keyword evidence="6" id="KW-0408">Iron</keyword>
<proteinExistence type="inferred from homology"/>
<keyword evidence="9" id="KW-0326">Glycosidase</keyword>
<dbReference type="Pfam" id="PF00633">
    <property type="entry name" value="HHH"/>
    <property type="match status" value="1"/>
</dbReference>
<sequence length="213" mass="25466">MSKIYQLYLWLLEKYGRPRDFWAKWCKRKKTRQDREEIVLGAILTQRTNWKNVEMSLKNLKGAKALSIKETYRAGRKNIILLENLIRPSGFYKQKSQRLFQLCKFIVERHKSLEKFFKQDLKTCREQLLKLSGIGPETADSILLYAGDKPIFVVDEYTRRFVKKRKLSQNHSYHYLQDLFQKNLPKDVKIYQDFHAMIVLDGKGTKWDLITKI</sequence>